<dbReference type="RefSeq" id="WP_378963867.1">
    <property type="nucleotide sequence ID" value="NZ_JBHTBJ010000001.1"/>
</dbReference>
<proteinExistence type="predicted"/>
<keyword evidence="2" id="KW-1185">Reference proteome</keyword>
<accession>A0ABW2HHP4</accession>
<sequence>MRTSFDTARAEALFASALQSSDQPSAAEVRTAVTSTLRALGLRGCAARLAAEFGDHPETAASRMSWAITTIGRI</sequence>
<name>A0ABW2HHP4_9ACTN</name>
<dbReference type="Proteomes" id="UP001596548">
    <property type="component" value="Unassembled WGS sequence"/>
</dbReference>
<evidence type="ECO:0000313" key="2">
    <source>
        <dbReference type="Proteomes" id="UP001596548"/>
    </source>
</evidence>
<evidence type="ECO:0000313" key="1">
    <source>
        <dbReference type="EMBL" id="MFC7272482.1"/>
    </source>
</evidence>
<gene>
    <name evidence="1" type="ORF">ACFQS1_00695</name>
</gene>
<comment type="caution">
    <text evidence="1">The sequence shown here is derived from an EMBL/GenBank/DDBJ whole genome shotgun (WGS) entry which is preliminary data.</text>
</comment>
<reference evidence="2" key="1">
    <citation type="journal article" date="2019" name="Int. J. Syst. Evol. Microbiol.">
        <title>The Global Catalogue of Microorganisms (GCM) 10K type strain sequencing project: providing services to taxonomists for standard genome sequencing and annotation.</title>
        <authorList>
            <consortium name="The Broad Institute Genomics Platform"/>
            <consortium name="The Broad Institute Genome Sequencing Center for Infectious Disease"/>
            <person name="Wu L."/>
            <person name="Ma J."/>
        </authorList>
    </citation>
    <scope>NUCLEOTIDE SEQUENCE [LARGE SCALE GENOMIC DNA]</scope>
    <source>
        <strain evidence="2">XZYJT-10</strain>
    </source>
</reference>
<protein>
    <submittedName>
        <fullName evidence="1">Uncharacterized protein</fullName>
    </submittedName>
</protein>
<dbReference type="EMBL" id="JBHTBJ010000001">
    <property type="protein sequence ID" value="MFC7272482.1"/>
    <property type="molecule type" value="Genomic_DNA"/>
</dbReference>
<organism evidence="1 2">
    <name type="scientific">Paractinoplanes rhizophilus</name>
    <dbReference type="NCBI Taxonomy" id="1416877"/>
    <lineage>
        <taxon>Bacteria</taxon>
        <taxon>Bacillati</taxon>
        <taxon>Actinomycetota</taxon>
        <taxon>Actinomycetes</taxon>
        <taxon>Micromonosporales</taxon>
        <taxon>Micromonosporaceae</taxon>
        <taxon>Paractinoplanes</taxon>
    </lineage>
</organism>